<dbReference type="PROSITE" id="PS50125">
    <property type="entry name" value="GUANYLATE_CYCLASE_2"/>
    <property type="match status" value="1"/>
</dbReference>
<proteinExistence type="predicted"/>
<gene>
    <name evidence="10" type="ORF">M9Y10_006698</name>
</gene>
<reference evidence="10 11" key="1">
    <citation type="submission" date="2024-04" db="EMBL/GenBank/DDBJ databases">
        <title>Tritrichomonas musculus Genome.</title>
        <authorList>
            <person name="Alves-Ferreira E."/>
            <person name="Grigg M."/>
            <person name="Lorenzi H."/>
            <person name="Galac M."/>
        </authorList>
    </citation>
    <scope>NUCLEOTIDE SEQUENCE [LARGE SCALE GENOMIC DNA]</scope>
    <source>
        <strain evidence="10 11">EAF2021</strain>
    </source>
</reference>
<dbReference type="Proteomes" id="UP001470230">
    <property type="component" value="Unassembled WGS sequence"/>
</dbReference>
<feature type="domain" description="Guanylate cyclase" evidence="9">
    <location>
        <begin position="1236"/>
        <end position="1368"/>
    </location>
</feature>
<feature type="transmembrane region" description="Helical" evidence="7">
    <location>
        <begin position="170"/>
        <end position="190"/>
    </location>
</feature>
<keyword evidence="2 7" id="KW-0812">Transmembrane</keyword>
<dbReference type="SUPFAM" id="SSF55785">
    <property type="entry name" value="PYP-like sensor domain (PAS domain)"/>
    <property type="match status" value="1"/>
</dbReference>
<evidence type="ECO:0008006" key="12">
    <source>
        <dbReference type="Google" id="ProtNLM"/>
    </source>
</evidence>
<keyword evidence="6" id="KW-0456">Lyase</keyword>
<evidence type="ECO:0000256" key="5">
    <source>
        <dbReference type="ARBA" id="ARBA00023136"/>
    </source>
</evidence>
<feature type="transmembrane region" description="Helical" evidence="7">
    <location>
        <begin position="1014"/>
        <end position="1036"/>
    </location>
</feature>
<keyword evidence="4 7" id="KW-1133">Transmembrane helix</keyword>
<evidence type="ECO:0000256" key="2">
    <source>
        <dbReference type="ARBA" id="ARBA00022692"/>
    </source>
</evidence>
<keyword evidence="5 7" id="KW-0472">Membrane</keyword>
<dbReference type="CDD" id="cd00130">
    <property type="entry name" value="PAS"/>
    <property type="match status" value="1"/>
</dbReference>
<feature type="transmembrane region" description="Helical" evidence="7">
    <location>
        <begin position="12"/>
        <end position="36"/>
    </location>
</feature>
<dbReference type="Gene3D" id="3.30.70.1230">
    <property type="entry name" value="Nucleotide cyclase"/>
    <property type="match status" value="1"/>
</dbReference>
<evidence type="ECO:0000259" key="8">
    <source>
        <dbReference type="PROSITE" id="PS50112"/>
    </source>
</evidence>
<comment type="caution">
    <text evidence="10">The sequence shown here is derived from an EMBL/GenBank/DDBJ whole genome shotgun (WGS) entry which is preliminary data.</text>
</comment>
<evidence type="ECO:0000256" key="6">
    <source>
        <dbReference type="ARBA" id="ARBA00023239"/>
    </source>
</evidence>
<dbReference type="SMART" id="SM00044">
    <property type="entry name" value="CYCc"/>
    <property type="match status" value="1"/>
</dbReference>
<evidence type="ECO:0000259" key="9">
    <source>
        <dbReference type="PROSITE" id="PS50125"/>
    </source>
</evidence>
<dbReference type="PROSITE" id="PS50112">
    <property type="entry name" value="PAS"/>
    <property type="match status" value="1"/>
</dbReference>
<dbReference type="InterPro" id="IPR001054">
    <property type="entry name" value="A/G_cyclase"/>
</dbReference>
<dbReference type="InterPro" id="IPR035965">
    <property type="entry name" value="PAS-like_dom_sf"/>
</dbReference>
<name>A0ABR2JEW2_9EUKA</name>
<evidence type="ECO:0000256" key="7">
    <source>
        <dbReference type="SAM" id="Phobius"/>
    </source>
</evidence>
<dbReference type="InterPro" id="IPR000014">
    <property type="entry name" value="PAS"/>
</dbReference>
<accession>A0ABR2JEW2</accession>
<evidence type="ECO:0000313" key="11">
    <source>
        <dbReference type="Proteomes" id="UP001470230"/>
    </source>
</evidence>
<feature type="transmembrane region" description="Helical" evidence="7">
    <location>
        <begin position="142"/>
        <end position="164"/>
    </location>
</feature>
<comment type="subcellular location">
    <subcellularLocation>
        <location evidence="1">Membrane</location>
    </subcellularLocation>
</comment>
<keyword evidence="3" id="KW-0547">Nucleotide-binding</keyword>
<feature type="domain" description="PAS" evidence="8">
    <location>
        <begin position="1077"/>
        <end position="1147"/>
    </location>
</feature>
<dbReference type="Pfam" id="PF00211">
    <property type="entry name" value="Guanylate_cyc"/>
    <property type="match status" value="1"/>
</dbReference>
<evidence type="ECO:0000256" key="4">
    <source>
        <dbReference type="ARBA" id="ARBA00022989"/>
    </source>
</evidence>
<dbReference type="SUPFAM" id="SSF55073">
    <property type="entry name" value="Nucleotide cyclase"/>
    <property type="match status" value="1"/>
</dbReference>
<feature type="transmembrane region" description="Helical" evidence="7">
    <location>
        <begin position="42"/>
        <end position="63"/>
    </location>
</feature>
<feature type="transmembrane region" description="Helical" evidence="7">
    <location>
        <begin position="518"/>
        <end position="540"/>
    </location>
</feature>
<dbReference type="Gene3D" id="3.30.450.20">
    <property type="entry name" value="PAS domain"/>
    <property type="match status" value="1"/>
</dbReference>
<dbReference type="EMBL" id="JAPFFF010000012">
    <property type="protein sequence ID" value="KAK8876484.1"/>
    <property type="molecule type" value="Genomic_DNA"/>
</dbReference>
<dbReference type="InterPro" id="IPR050401">
    <property type="entry name" value="Cyclic_nucleotide_synthase"/>
</dbReference>
<dbReference type="PANTHER" id="PTHR11920">
    <property type="entry name" value="GUANYLYL CYCLASE"/>
    <property type="match status" value="1"/>
</dbReference>
<dbReference type="PANTHER" id="PTHR11920:SF335">
    <property type="entry name" value="GUANYLATE CYCLASE"/>
    <property type="match status" value="1"/>
</dbReference>
<feature type="transmembrane region" description="Helical" evidence="7">
    <location>
        <begin position="810"/>
        <end position="833"/>
    </location>
</feature>
<evidence type="ECO:0000313" key="10">
    <source>
        <dbReference type="EMBL" id="KAK8876484.1"/>
    </source>
</evidence>
<evidence type="ECO:0000256" key="3">
    <source>
        <dbReference type="ARBA" id="ARBA00022741"/>
    </source>
</evidence>
<feature type="transmembrane region" description="Helical" evidence="7">
    <location>
        <begin position="110"/>
        <end position="130"/>
    </location>
</feature>
<feature type="transmembrane region" description="Helical" evidence="7">
    <location>
        <begin position="738"/>
        <end position="761"/>
    </location>
</feature>
<dbReference type="InterPro" id="IPR029787">
    <property type="entry name" value="Nucleotide_cyclase"/>
</dbReference>
<protein>
    <recommendedName>
        <fullName evidence="12">Adenylate and Guanylate cyclase catalytic domain containing protein</fullName>
    </recommendedName>
</protein>
<dbReference type="Pfam" id="PF13426">
    <property type="entry name" value="PAS_9"/>
    <property type="match status" value="1"/>
</dbReference>
<dbReference type="NCBIfam" id="TIGR00229">
    <property type="entry name" value="sensory_box"/>
    <property type="match status" value="1"/>
</dbReference>
<feature type="transmembrane region" description="Helical" evidence="7">
    <location>
        <begin position="560"/>
        <end position="576"/>
    </location>
</feature>
<keyword evidence="11" id="KW-1185">Reference proteome</keyword>
<dbReference type="CDD" id="cd07302">
    <property type="entry name" value="CHD"/>
    <property type="match status" value="1"/>
</dbReference>
<feature type="transmembrane region" description="Helical" evidence="7">
    <location>
        <begin position="84"/>
        <end position="104"/>
    </location>
</feature>
<sequence>MIRSILYIVRLYYIFVGGAIIHPIGSLIGHTFFYMIEDHKPSNIVMLIFSAITFFLAEGLFYMNQHFVNRSIYFRKSLWVTFDSSFLLFLFMLNPIFLILSHMFIYYPDWSFFILIIFHIIILVLFTINFTWMSYILDFGNILSGSTLISFFFNDIFRVFIEFFPINQKVYVIVCLLTFIILTIISNFVFKAIKKRINNDLSYSKILNVSTNQYEITREEEFDYFSDLKLNRNLKKASIYLIVGFTSGSDMFIDFSLAQYCFECYKDYPEMMILLMHLLVYFKSEKKRFDCVLRQYQRTRDESSYGYFIYIQSHRVKIFRQVTSTDSSSSTLNELRLLSKDLENQMKAFWSLEVANTNTLEELEVQQRHLNNLWDESIEDNWNSTTFREEHIHFLIESCTDFQRAVKMESTKEKIDILRDDRDDMCFLSLIICFPCYYNNKIVDTEGNFIQRKKRDPNSAATTTTTSSSQNEKLSYSSNEYDMTYEEQIANTLVSYGKLRLSIQNALNSVKPSTGKFLICYAITSIVFSLVSIISIFAIYVNTFDSFNDWNKEVGVLVELRMSYAKSFLCLSILYGKETNRFNLDTINCTKTGDINHYFFDQSVKFDDLSLIYIEEARKYYSDLMSAILDLSVKKVDISTLTSLLFDPSINSTVCYLGNSIKHVKWSMEQVLNFEILSFAVLSDDEDVVNWYDTNTYWCHDITTFPNVENMFGNIQDALSSDLSDSSISSSKRIKLEMLIIGPFIFVLFVFPLPFIIYMYSNEINKLIRLMLSTENEHKEQARKNIALGNSTEDNNIIPPISKISFDWKFIIYSFCSIFSFCAIITFMEMILYSSMRMTEKLRNFGFWSGYFSSLRSYLIEILIEVMNAIYLSKNPQNYLTSNDFEQRIFKILKDFEEIIYVILNDTPECPSSMGQDKLIDDLVLNRICDNPNLNNNLHDIYQCASLNRHMSAIHALVIKIVENINSYDGIFQGEELSNLYHIIFGHVISKINDIGDRFISLQKEETHSYSNNLLIYFFCGLIFVCIYSFLMFLIINNFKRIFNVAICLIRRLSPVGLINNSELTNYLLYKKSEEIEMSVTHTIFNNSFDGIICMNLDGIVEIINKSFINDYGYTTEQLVGQLVSIIFDGDSRIKLENQLKLMKNHESSNYSEHVTCFTNDGRSVPSYITLFAIKGNENSLILVIRDETILLQKKKRLELAKKQSQDLLEQIMPPKVLAMLKEGKSEISFAVPSATVTFVDIVNFSGFSRDLSPQQTMGTLSTLFGAFDTWIQMFPLMTKIKLIGDNYMAACGLFAVDEDPANHATQSVDFALLVLNILEDTNIKLNSELQIRIGINSDGPIIAGVLGTENRVFDIIGDTINVASRLEHKAEPGHIMMSKKTYDLVCNCGYKIVPKGEVFLKGKGNMPAYSI</sequence>
<organism evidence="10 11">
    <name type="scientific">Tritrichomonas musculus</name>
    <dbReference type="NCBI Taxonomy" id="1915356"/>
    <lineage>
        <taxon>Eukaryota</taxon>
        <taxon>Metamonada</taxon>
        <taxon>Parabasalia</taxon>
        <taxon>Tritrichomonadida</taxon>
        <taxon>Tritrichomonadidae</taxon>
        <taxon>Tritrichomonas</taxon>
    </lineage>
</organism>
<evidence type="ECO:0000256" key="1">
    <source>
        <dbReference type="ARBA" id="ARBA00004370"/>
    </source>
</evidence>